<evidence type="ECO:0000256" key="1">
    <source>
        <dbReference type="SAM" id="Phobius"/>
    </source>
</evidence>
<keyword evidence="3" id="KW-1185">Reference proteome</keyword>
<protein>
    <submittedName>
        <fullName evidence="2">Uncharacterized protein</fullName>
    </submittedName>
</protein>
<dbReference type="Proteomes" id="UP000011632">
    <property type="component" value="Unassembled WGS sequence"/>
</dbReference>
<dbReference type="AlphaFoldDB" id="L9XML5"/>
<gene>
    <name evidence="2" type="ORF">C489_20896</name>
</gene>
<sequence>MHRTVHLVFDVPVHDRGCHRKSYTGCSTHRVHPLLSIDFPRTDDLTHFIDENFSRCPWYGIKTNLFEFTVYVFVVPLSTSLSVMHLFGRHRMNVHAVNTHCADLFFIGRGIGIVDCWRFVVELWIIRIQKLSVFLVQRKCRMKA</sequence>
<organism evidence="2 3">
    <name type="scientific">Natrinema versiforme JCM 10478</name>
    <dbReference type="NCBI Taxonomy" id="1227496"/>
    <lineage>
        <taxon>Archaea</taxon>
        <taxon>Methanobacteriati</taxon>
        <taxon>Methanobacteriota</taxon>
        <taxon>Stenosarchaea group</taxon>
        <taxon>Halobacteria</taxon>
        <taxon>Halobacteriales</taxon>
        <taxon>Natrialbaceae</taxon>
        <taxon>Natrinema</taxon>
    </lineage>
</organism>
<accession>L9XML5</accession>
<keyword evidence="1" id="KW-0472">Membrane</keyword>
<reference evidence="2 3" key="1">
    <citation type="journal article" date="2014" name="PLoS Genet.">
        <title>Phylogenetically driven sequencing of extremely halophilic archaea reveals strategies for static and dynamic osmo-response.</title>
        <authorList>
            <person name="Becker E.A."/>
            <person name="Seitzer P.M."/>
            <person name="Tritt A."/>
            <person name="Larsen D."/>
            <person name="Krusor M."/>
            <person name="Yao A.I."/>
            <person name="Wu D."/>
            <person name="Madern D."/>
            <person name="Eisen J.A."/>
            <person name="Darling A.E."/>
            <person name="Facciotti M.T."/>
        </authorList>
    </citation>
    <scope>NUCLEOTIDE SEQUENCE [LARGE SCALE GENOMIC DNA]</scope>
    <source>
        <strain evidence="2 3">JCM 10478</strain>
    </source>
</reference>
<keyword evidence="1" id="KW-1133">Transmembrane helix</keyword>
<keyword evidence="1" id="KW-0812">Transmembrane</keyword>
<evidence type="ECO:0000313" key="3">
    <source>
        <dbReference type="Proteomes" id="UP000011632"/>
    </source>
</evidence>
<comment type="caution">
    <text evidence="2">The sequence shown here is derived from an EMBL/GenBank/DDBJ whole genome shotgun (WGS) entry which is preliminary data.</text>
</comment>
<proteinExistence type="predicted"/>
<name>L9XML5_9EURY</name>
<feature type="transmembrane region" description="Helical" evidence="1">
    <location>
        <begin position="68"/>
        <end position="87"/>
    </location>
</feature>
<evidence type="ECO:0000313" key="2">
    <source>
        <dbReference type="EMBL" id="ELY63009.1"/>
    </source>
</evidence>
<dbReference type="EMBL" id="AOID01000064">
    <property type="protein sequence ID" value="ELY63009.1"/>
    <property type="molecule type" value="Genomic_DNA"/>
</dbReference>